<reference evidence="2 3" key="1">
    <citation type="journal article" date="2016" name="Sci. Rep.">
        <title>Peltaster fructicola genome reveals evolution from an invasive phytopathogen to an ectophytic parasite.</title>
        <authorList>
            <person name="Xu C."/>
            <person name="Chen H."/>
            <person name="Gleason M.L."/>
            <person name="Xu J.R."/>
            <person name="Liu H."/>
            <person name="Zhang R."/>
            <person name="Sun G."/>
        </authorList>
    </citation>
    <scope>NUCLEOTIDE SEQUENCE [LARGE SCALE GENOMIC DNA]</scope>
    <source>
        <strain evidence="2 3">LNHT1506</strain>
    </source>
</reference>
<dbReference type="AlphaFoldDB" id="A0A6H0XYZ5"/>
<gene>
    <name evidence="2" type="ORF">AMS68_005157</name>
</gene>
<dbReference type="EMBL" id="CP051141">
    <property type="protein sequence ID" value="QIW99639.1"/>
    <property type="molecule type" value="Genomic_DNA"/>
</dbReference>
<feature type="region of interest" description="Disordered" evidence="1">
    <location>
        <begin position="412"/>
        <end position="442"/>
    </location>
</feature>
<evidence type="ECO:0000313" key="3">
    <source>
        <dbReference type="Proteomes" id="UP000503462"/>
    </source>
</evidence>
<name>A0A6H0XYZ5_9PEZI</name>
<sequence length="481" mass="53165">MTTAVEADSFSTITDIAANPPAWHSHTLQNHHDPLTLYITRVPGSRDVFLTPLKPRDRVVSAQDVQSSLYYVHFNSADDVELLHSPPGSSNEGPDELRTVQESLLRSDTKPQLPTRPSEQAPALPARPQAPPALPARPKAIARKPVTTNIPIQTPVTLPVLPPRPLPPIPGENVPPATTLMASVRDHQHAFEASQYPLTPLETSMHEELQGTLTLVRREPSTSDQWNVATIQDVPQQTSSRTNSGFAKARVRKSGAPLYIDITNPAYLSFQAKAPSRESTSTNGSDDLHPAIGTFRRRLHLPGSVDLTKNQHRRSMDRSSFDRSSIDMRKTGYTFKSPWEGDCQFTTSTSGRALLCKHRLPGEQWSDEVSELRFNLPVNAKEASPTHERRRSYFTDGRRQSRLDLVRGLANMKNSRNGDDDEDDSVDGPDFTLGQEMAGGGFGGRQPKLGKLIINPPGMAMLDLLVAANVGLWWRAWEKVG</sequence>
<dbReference type="OrthoDB" id="5426191at2759"/>
<evidence type="ECO:0000313" key="2">
    <source>
        <dbReference type="EMBL" id="QIW99639.1"/>
    </source>
</evidence>
<evidence type="ECO:0008006" key="4">
    <source>
        <dbReference type="Google" id="ProtNLM"/>
    </source>
</evidence>
<proteinExistence type="predicted"/>
<accession>A0A6H0XYZ5</accession>
<evidence type="ECO:0000256" key="1">
    <source>
        <dbReference type="SAM" id="MobiDB-lite"/>
    </source>
</evidence>
<protein>
    <recommendedName>
        <fullName evidence="4">Oxidoreductase-like protein</fullName>
    </recommendedName>
</protein>
<organism evidence="2 3">
    <name type="scientific">Peltaster fructicola</name>
    <dbReference type="NCBI Taxonomy" id="286661"/>
    <lineage>
        <taxon>Eukaryota</taxon>
        <taxon>Fungi</taxon>
        <taxon>Dikarya</taxon>
        <taxon>Ascomycota</taxon>
        <taxon>Pezizomycotina</taxon>
        <taxon>Dothideomycetes</taxon>
        <taxon>Dothideomycetes incertae sedis</taxon>
        <taxon>Peltaster</taxon>
    </lineage>
</organism>
<dbReference type="Proteomes" id="UP000503462">
    <property type="component" value="Chromosome 3"/>
</dbReference>
<keyword evidence="3" id="KW-1185">Reference proteome</keyword>
<feature type="region of interest" description="Disordered" evidence="1">
    <location>
        <begin position="106"/>
        <end position="136"/>
    </location>
</feature>